<dbReference type="AlphaFoldDB" id="A0A930V1U9"/>
<comment type="caution">
    <text evidence="1">The sequence shown here is derived from an EMBL/GenBank/DDBJ whole genome shotgun (WGS) entry which is preliminary data.</text>
</comment>
<name>A0A930V1U9_9ACTN</name>
<gene>
    <name evidence="1" type="ORF">ISG29_11655</name>
</gene>
<evidence type="ECO:0000313" key="1">
    <source>
        <dbReference type="EMBL" id="MBF4162346.1"/>
    </source>
</evidence>
<proteinExistence type="predicted"/>
<dbReference type="RefSeq" id="WP_194503614.1">
    <property type="nucleotide sequence ID" value="NZ_JADIVZ010000005.1"/>
</dbReference>
<organism evidence="1 2">
    <name type="scientific">Nocardioides acrostichi</name>
    <dbReference type="NCBI Taxonomy" id="2784339"/>
    <lineage>
        <taxon>Bacteria</taxon>
        <taxon>Bacillati</taxon>
        <taxon>Actinomycetota</taxon>
        <taxon>Actinomycetes</taxon>
        <taxon>Propionibacteriales</taxon>
        <taxon>Nocardioidaceae</taxon>
        <taxon>Nocardioides</taxon>
    </lineage>
</organism>
<dbReference type="Proteomes" id="UP000656804">
    <property type="component" value="Unassembled WGS sequence"/>
</dbReference>
<evidence type="ECO:0000313" key="2">
    <source>
        <dbReference type="Proteomes" id="UP000656804"/>
    </source>
</evidence>
<protein>
    <submittedName>
        <fullName evidence="1">Uncharacterized protein</fullName>
    </submittedName>
</protein>
<keyword evidence="2" id="KW-1185">Reference proteome</keyword>
<reference evidence="1" key="1">
    <citation type="submission" date="2020-11" db="EMBL/GenBank/DDBJ databases">
        <title>Nocardioides sp. CBS4Y-1, whole genome shotgun sequence.</title>
        <authorList>
            <person name="Tuo L."/>
        </authorList>
    </citation>
    <scope>NUCLEOTIDE SEQUENCE</scope>
    <source>
        <strain evidence="1">CBS4Y-1</strain>
    </source>
</reference>
<dbReference type="EMBL" id="JADIVZ010000005">
    <property type="protein sequence ID" value="MBF4162346.1"/>
    <property type="molecule type" value="Genomic_DNA"/>
</dbReference>
<accession>A0A930V1U9</accession>
<sequence length="182" mass="19096">MRITSTLVSLTTVTLVAVLAGGGGAVAGSLITGKQIKDGSVTGVDIKDGSLGVKDMAATTRKKLRGPRGPAGLVRAYGAHYTADEAVHTQSGGITSTSYPSEGIVCLHVPGLTPAASVMTVDLVWEGDRTFGTSQSFIEVRAEHQELCRSGDFVVYTFWRDFGSGQNASLHPDDMAFTFQIS</sequence>